<comment type="caution">
    <text evidence="1">The sequence shown here is derived from an EMBL/GenBank/DDBJ whole genome shotgun (WGS) entry which is preliminary data.</text>
</comment>
<evidence type="ECO:0000313" key="1">
    <source>
        <dbReference type="EMBL" id="TWD75653.1"/>
    </source>
</evidence>
<evidence type="ECO:0000313" key="2">
    <source>
        <dbReference type="Proteomes" id="UP000319722"/>
    </source>
</evidence>
<dbReference type="RefSeq" id="WP_145747385.1">
    <property type="nucleotide sequence ID" value="NZ_VIVL01000017.1"/>
</dbReference>
<sequence>MPALQRSQFLDEIKAGMGGLGALGVEILMLGQTEPGIDQASGHRFLGIWRFPDAKARDALLAGIKASGWYDHFEHVNAAGAGGGFSSHLAELANA</sequence>
<protein>
    <submittedName>
        <fullName evidence="1">Uncharacterized protein</fullName>
    </submittedName>
</protein>
<name>A0A561B9Y4_9BURK</name>
<dbReference type="InterPro" id="IPR046724">
    <property type="entry name" value="DUF6616"/>
</dbReference>
<dbReference type="AlphaFoldDB" id="A0A561B9Y4"/>
<gene>
    <name evidence="1" type="ORF">FB547_11770</name>
</gene>
<reference evidence="1 2" key="1">
    <citation type="submission" date="2019-06" db="EMBL/GenBank/DDBJ databases">
        <title>Sorghum-associated microbial communities from plants grown in Nebraska, USA.</title>
        <authorList>
            <person name="Schachtman D."/>
        </authorList>
    </citation>
    <scope>NUCLEOTIDE SEQUENCE [LARGE SCALE GENOMIC DNA]</scope>
    <source>
        <strain evidence="1 2">T529</strain>
    </source>
</reference>
<proteinExistence type="predicted"/>
<dbReference type="OrthoDB" id="670883at2"/>
<organism evidence="1 2">
    <name type="scientific">Variovorax beijingensis</name>
    <dbReference type="NCBI Taxonomy" id="2496117"/>
    <lineage>
        <taxon>Bacteria</taxon>
        <taxon>Pseudomonadati</taxon>
        <taxon>Pseudomonadota</taxon>
        <taxon>Betaproteobacteria</taxon>
        <taxon>Burkholderiales</taxon>
        <taxon>Comamonadaceae</taxon>
        <taxon>Variovorax</taxon>
    </lineage>
</organism>
<dbReference type="Pfam" id="PF20321">
    <property type="entry name" value="DUF6616"/>
    <property type="match status" value="1"/>
</dbReference>
<accession>A0A561B9Y4</accession>
<dbReference type="Proteomes" id="UP000319722">
    <property type="component" value="Unassembled WGS sequence"/>
</dbReference>
<dbReference type="EMBL" id="VIVL01000017">
    <property type="protein sequence ID" value="TWD75653.1"/>
    <property type="molecule type" value="Genomic_DNA"/>
</dbReference>